<dbReference type="EMBL" id="KV878209">
    <property type="protein sequence ID" value="OJJ41722.1"/>
    <property type="molecule type" value="Genomic_DNA"/>
</dbReference>
<feature type="compositionally biased region" description="Polar residues" evidence="1">
    <location>
        <begin position="1"/>
        <end position="15"/>
    </location>
</feature>
<dbReference type="AlphaFoldDB" id="A0A1L9S3H8"/>
<dbReference type="RefSeq" id="XP_040695398.1">
    <property type="nucleotide sequence ID" value="XM_040830194.1"/>
</dbReference>
<accession>A0A1L9S3H8</accession>
<protein>
    <submittedName>
        <fullName evidence="2">Uncharacterized protein</fullName>
    </submittedName>
</protein>
<dbReference type="Proteomes" id="UP000184383">
    <property type="component" value="Unassembled WGS sequence"/>
</dbReference>
<evidence type="ECO:0000313" key="3">
    <source>
        <dbReference type="Proteomes" id="UP000184383"/>
    </source>
</evidence>
<feature type="region of interest" description="Disordered" evidence="1">
    <location>
        <begin position="1"/>
        <end position="27"/>
    </location>
</feature>
<proteinExistence type="predicted"/>
<name>A0A1L9S3H8_ASPWE</name>
<evidence type="ECO:0000313" key="2">
    <source>
        <dbReference type="EMBL" id="OJJ41722.1"/>
    </source>
</evidence>
<gene>
    <name evidence="2" type="ORF">ASPWEDRAFT_167728</name>
</gene>
<dbReference type="GeneID" id="63746042"/>
<organism evidence="2 3">
    <name type="scientific">Aspergillus wentii DTO 134E9</name>
    <dbReference type="NCBI Taxonomy" id="1073089"/>
    <lineage>
        <taxon>Eukaryota</taxon>
        <taxon>Fungi</taxon>
        <taxon>Dikarya</taxon>
        <taxon>Ascomycota</taxon>
        <taxon>Pezizomycotina</taxon>
        <taxon>Eurotiomycetes</taxon>
        <taxon>Eurotiomycetidae</taxon>
        <taxon>Eurotiales</taxon>
        <taxon>Aspergillaceae</taxon>
        <taxon>Aspergillus</taxon>
        <taxon>Aspergillus subgen. Cremei</taxon>
    </lineage>
</organism>
<keyword evidence="3" id="KW-1185">Reference proteome</keyword>
<reference evidence="3" key="1">
    <citation type="journal article" date="2017" name="Genome Biol.">
        <title>Comparative genomics reveals high biological diversity and specific adaptations in the industrially and medically important fungal genus Aspergillus.</title>
        <authorList>
            <person name="de Vries R.P."/>
            <person name="Riley R."/>
            <person name="Wiebenga A."/>
            <person name="Aguilar-Osorio G."/>
            <person name="Amillis S."/>
            <person name="Uchima C.A."/>
            <person name="Anderluh G."/>
            <person name="Asadollahi M."/>
            <person name="Askin M."/>
            <person name="Barry K."/>
            <person name="Battaglia E."/>
            <person name="Bayram O."/>
            <person name="Benocci T."/>
            <person name="Braus-Stromeyer S.A."/>
            <person name="Caldana C."/>
            <person name="Canovas D."/>
            <person name="Cerqueira G.C."/>
            <person name="Chen F."/>
            <person name="Chen W."/>
            <person name="Choi C."/>
            <person name="Clum A."/>
            <person name="Dos Santos R.A."/>
            <person name="Damasio A.R."/>
            <person name="Diallinas G."/>
            <person name="Emri T."/>
            <person name="Fekete E."/>
            <person name="Flipphi M."/>
            <person name="Freyberg S."/>
            <person name="Gallo A."/>
            <person name="Gournas C."/>
            <person name="Habgood R."/>
            <person name="Hainaut M."/>
            <person name="Harispe M.L."/>
            <person name="Henrissat B."/>
            <person name="Hilden K.S."/>
            <person name="Hope R."/>
            <person name="Hossain A."/>
            <person name="Karabika E."/>
            <person name="Karaffa L."/>
            <person name="Karanyi Z."/>
            <person name="Krasevec N."/>
            <person name="Kuo A."/>
            <person name="Kusch H."/>
            <person name="LaButti K."/>
            <person name="Lagendijk E.L."/>
            <person name="Lapidus A."/>
            <person name="Levasseur A."/>
            <person name="Lindquist E."/>
            <person name="Lipzen A."/>
            <person name="Logrieco A.F."/>
            <person name="MacCabe A."/>
            <person name="Maekelae M.R."/>
            <person name="Malavazi I."/>
            <person name="Melin P."/>
            <person name="Meyer V."/>
            <person name="Mielnichuk N."/>
            <person name="Miskei M."/>
            <person name="Molnar A.P."/>
            <person name="Mule G."/>
            <person name="Ngan C.Y."/>
            <person name="Orejas M."/>
            <person name="Orosz E."/>
            <person name="Ouedraogo J.P."/>
            <person name="Overkamp K.M."/>
            <person name="Park H.-S."/>
            <person name="Perrone G."/>
            <person name="Piumi F."/>
            <person name="Punt P.J."/>
            <person name="Ram A.F."/>
            <person name="Ramon A."/>
            <person name="Rauscher S."/>
            <person name="Record E."/>
            <person name="Riano-Pachon D.M."/>
            <person name="Robert V."/>
            <person name="Roehrig J."/>
            <person name="Ruller R."/>
            <person name="Salamov A."/>
            <person name="Salih N.S."/>
            <person name="Samson R.A."/>
            <person name="Sandor E."/>
            <person name="Sanguinetti M."/>
            <person name="Schuetze T."/>
            <person name="Sepcic K."/>
            <person name="Shelest E."/>
            <person name="Sherlock G."/>
            <person name="Sophianopoulou V."/>
            <person name="Squina F.M."/>
            <person name="Sun H."/>
            <person name="Susca A."/>
            <person name="Todd R.B."/>
            <person name="Tsang A."/>
            <person name="Unkles S.E."/>
            <person name="van de Wiele N."/>
            <person name="van Rossen-Uffink D."/>
            <person name="Oliveira J.V."/>
            <person name="Vesth T.C."/>
            <person name="Visser J."/>
            <person name="Yu J.-H."/>
            <person name="Zhou M."/>
            <person name="Andersen M.R."/>
            <person name="Archer D.B."/>
            <person name="Baker S.E."/>
            <person name="Benoit I."/>
            <person name="Brakhage A.A."/>
            <person name="Braus G.H."/>
            <person name="Fischer R."/>
            <person name="Frisvad J.C."/>
            <person name="Goldman G.H."/>
            <person name="Houbraken J."/>
            <person name="Oakley B."/>
            <person name="Pocsi I."/>
            <person name="Scazzocchio C."/>
            <person name="Seiboth B."/>
            <person name="vanKuyk P.A."/>
            <person name="Wortman J."/>
            <person name="Dyer P.S."/>
            <person name="Grigoriev I.V."/>
        </authorList>
    </citation>
    <scope>NUCLEOTIDE SEQUENCE [LARGE SCALE GENOMIC DNA]</scope>
    <source>
        <strain evidence="3">DTO 134E9</strain>
    </source>
</reference>
<evidence type="ECO:0000256" key="1">
    <source>
        <dbReference type="SAM" id="MobiDB-lite"/>
    </source>
</evidence>
<sequence>MHLTTDSDQNANANPSPTPEEQEMNKTLQEALSCTTCTPTPAKPAFYADLAAGIYNPTRDPPFTRHHQKSDDAVSPLEAVPVYMEPGYGCLVTEAQRERYWELVAREREDEVDMGMGLEDENEDAELYARYKVDYHIHHHYLARCGVLTLCRNVEEMHELRKWRWRLDAVDGRGETRKGLKMRRWGWPGDENRSMMLQTALWRRRWRGRQERVEEAGIKWMGIMEERRKQREKMRVKVKVRVYCWKNGGKNLVREVEMDHFDAL</sequence>
<dbReference type="VEuPathDB" id="FungiDB:ASPWEDRAFT_167728"/>
<dbReference type="OrthoDB" id="4226302at2759"/>